<proteinExistence type="predicted"/>
<dbReference type="Proteomes" id="UP001362999">
    <property type="component" value="Unassembled WGS sequence"/>
</dbReference>
<dbReference type="AlphaFoldDB" id="A0AAW0CAU5"/>
<reference evidence="1 2" key="1">
    <citation type="journal article" date="2024" name="J Genomics">
        <title>Draft genome sequencing and assembly of Favolaschia claudopus CIRM-BRFM 2984 isolated from oak limbs.</title>
        <authorList>
            <person name="Navarro D."/>
            <person name="Drula E."/>
            <person name="Chaduli D."/>
            <person name="Cazenave R."/>
            <person name="Ahrendt S."/>
            <person name="Wang J."/>
            <person name="Lipzen A."/>
            <person name="Daum C."/>
            <person name="Barry K."/>
            <person name="Grigoriev I.V."/>
            <person name="Favel A."/>
            <person name="Rosso M.N."/>
            <person name="Martin F."/>
        </authorList>
    </citation>
    <scope>NUCLEOTIDE SEQUENCE [LARGE SCALE GENOMIC DNA]</scope>
    <source>
        <strain evidence="1 2">CIRM-BRFM 2984</strain>
    </source>
</reference>
<accession>A0AAW0CAU5</accession>
<evidence type="ECO:0000313" key="2">
    <source>
        <dbReference type="Proteomes" id="UP001362999"/>
    </source>
</evidence>
<keyword evidence="2" id="KW-1185">Reference proteome</keyword>
<comment type="caution">
    <text evidence="1">The sequence shown here is derived from an EMBL/GenBank/DDBJ whole genome shotgun (WGS) entry which is preliminary data.</text>
</comment>
<protein>
    <submittedName>
        <fullName evidence="1">Uncharacterized protein</fullName>
    </submittedName>
</protein>
<gene>
    <name evidence="1" type="ORF">R3P38DRAFT_2910192</name>
</gene>
<dbReference type="EMBL" id="JAWWNJ010000019">
    <property type="protein sequence ID" value="KAK7036013.1"/>
    <property type="molecule type" value="Genomic_DNA"/>
</dbReference>
<organism evidence="1 2">
    <name type="scientific">Favolaschia claudopus</name>
    <dbReference type="NCBI Taxonomy" id="2862362"/>
    <lineage>
        <taxon>Eukaryota</taxon>
        <taxon>Fungi</taxon>
        <taxon>Dikarya</taxon>
        <taxon>Basidiomycota</taxon>
        <taxon>Agaricomycotina</taxon>
        <taxon>Agaricomycetes</taxon>
        <taxon>Agaricomycetidae</taxon>
        <taxon>Agaricales</taxon>
        <taxon>Marasmiineae</taxon>
        <taxon>Mycenaceae</taxon>
        <taxon>Favolaschia</taxon>
    </lineage>
</organism>
<evidence type="ECO:0000313" key="1">
    <source>
        <dbReference type="EMBL" id="KAK7036013.1"/>
    </source>
</evidence>
<sequence>MCRWRHVRCIYLRCNHAENLPPQEIKCQSTHCKFSPNHPADCAPPLCTRTCNQYHLFPEHYSMPCSLS</sequence>
<name>A0AAW0CAU5_9AGAR</name>